<keyword evidence="2" id="KW-1185">Reference proteome</keyword>
<dbReference type="EMBL" id="MU277229">
    <property type="protein sequence ID" value="KAI0059059.1"/>
    <property type="molecule type" value="Genomic_DNA"/>
</dbReference>
<proteinExistence type="predicted"/>
<evidence type="ECO:0000313" key="1">
    <source>
        <dbReference type="EMBL" id="KAI0059059.1"/>
    </source>
</evidence>
<dbReference type="Proteomes" id="UP000814140">
    <property type="component" value="Unassembled WGS sequence"/>
</dbReference>
<sequence length="218" mass="24881">MSFVNRGESSATTGLALWPPDSAPRTPTGRTAAALPWRKMANAVRNKLCRGQRRCIVWEDKHDAATQTRNRRPEGEDPTARRTDQLPVPVTLAAHMCNRRCARGKLIREVEPAARACLEALADAGNRDRCGDAGEWRFRWKFTYYLCAAGPRHVRQTRYWALVTNQFRVRSPSSSTCLWAESDKLALRCRPWALRGRRFSRRREHGSHRRNPGKGMGE</sequence>
<name>A0ACB8SRC7_9AGAM</name>
<organism evidence="1 2">
    <name type="scientific">Artomyces pyxidatus</name>
    <dbReference type="NCBI Taxonomy" id="48021"/>
    <lineage>
        <taxon>Eukaryota</taxon>
        <taxon>Fungi</taxon>
        <taxon>Dikarya</taxon>
        <taxon>Basidiomycota</taxon>
        <taxon>Agaricomycotina</taxon>
        <taxon>Agaricomycetes</taxon>
        <taxon>Russulales</taxon>
        <taxon>Auriscalpiaceae</taxon>
        <taxon>Artomyces</taxon>
    </lineage>
</organism>
<gene>
    <name evidence="1" type="ORF">BV25DRAFT_1165133</name>
</gene>
<comment type="caution">
    <text evidence="1">The sequence shown here is derived from an EMBL/GenBank/DDBJ whole genome shotgun (WGS) entry which is preliminary data.</text>
</comment>
<reference evidence="1" key="2">
    <citation type="journal article" date="2022" name="New Phytol.">
        <title>Evolutionary transition to the ectomycorrhizal habit in the genomes of a hyperdiverse lineage of mushroom-forming fungi.</title>
        <authorList>
            <person name="Looney B."/>
            <person name="Miyauchi S."/>
            <person name="Morin E."/>
            <person name="Drula E."/>
            <person name="Courty P.E."/>
            <person name="Kohler A."/>
            <person name="Kuo A."/>
            <person name="LaButti K."/>
            <person name="Pangilinan J."/>
            <person name="Lipzen A."/>
            <person name="Riley R."/>
            <person name="Andreopoulos W."/>
            <person name="He G."/>
            <person name="Johnson J."/>
            <person name="Nolan M."/>
            <person name="Tritt A."/>
            <person name="Barry K.W."/>
            <person name="Grigoriev I.V."/>
            <person name="Nagy L.G."/>
            <person name="Hibbett D."/>
            <person name="Henrissat B."/>
            <person name="Matheny P.B."/>
            <person name="Labbe J."/>
            <person name="Martin F.M."/>
        </authorList>
    </citation>
    <scope>NUCLEOTIDE SEQUENCE</scope>
    <source>
        <strain evidence="1">HHB10654</strain>
    </source>
</reference>
<reference evidence="1" key="1">
    <citation type="submission" date="2021-03" db="EMBL/GenBank/DDBJ databases">
        <authorList>
            <consortium name="DOE Joint Genome Institute"/>
            <person name="Ahrendt S."/>
            <person name="Looney B.P."/>
            <person name="Miyauchi S."/>
            <person name="Morin E."/>
            <person name="Drula E."/>
            <person name="Courty P.E."/>
            <person name="Chicoki N."/>
            <person name="Fauchery L."/>
            <person name="Kohler A."/>
            <person name="Kuo A."/>
            <person name="Labutti K."/>
            <person name="Pangilinan J."/>
            <person name="Lipzen A."/>
            <person name="Riley R."/>
            <person name="Andreopoulos W."/>
            <person name="He G."/>
            <person name="Johnson J."/>
            <person name="Barry K.W."/>
            <person name="Grigoriev I.V."/>
            <person name="Nagy L."/>
            <person name="Hibbett D."/>
            <person name="Henrissat B."/>
            <person name="Matheny P.B."/>
            <person name="Labbe J."/>
            <person name="Martin F."/>
        </authorList>
    </citation>
    <scope>NUCLEOTIDE SEQUENCE</scope>
    <source>
        <strain evidence="1">HHB10654</strain>
    </source>
</reference>
<evidence type="ECO:0000313" key="2">
    <source>
        <dbReference type="Proteomes" id="UP000814140"/>
    </source>
</evidence>
<accession>A0ACB8SRC7</accession>
<protein>
    <submittedName>
        <fullName evidence="1">Uncharacterized protein</fullName>
    </submittedName>
</protein>